<sequence>MELAKDKKFSVVQIIDRLNIGGTERVLVTLSNLLQDNGHHVAVVTTVTKGPLAVMLNKEIPVIELKRKWKWNPVTMYRLIKAVKHFDIIHVHSSYNLRYLFLAVSIFRLKRPIFFHEHFGDINIDQSVRWHTKLIYPKTILIAVSKQIADWAMEKLKMPAYKVFVLPNTVIRGKYPSVQLKKDGIKRLLIVSNFRPTKNILAGIQILENLLSRGSSFHLTIMGQVADKAYYDSIVNYIGIQQLQEAVSIRTKETDIQSVLYEFDLAMHTATSESGPLVLIEYMAQGLPFITYDTGEVVQQIKSDLPECVMQNFDIEEWSNRIQELLQKDNDALQQQLLKLFDTYYSVDAYYEKCLHIYRKGLEMC</sequence>
<dbReference type="Pfam" id="PF13439">
    <property type="entry name" value="Glyco_transf_4"/>
    <property type="match status" value="1"/>
</dbReference>
<evidence type="ECO:0000313" key="3">
    <source>
        <dbReference type="EMBL" id="QEC67816.1"/>
    </source>
</evidence>
<evidence type="ECO:0000313" key="4">
    <source>
        <dbReference type="Proteomes" id="UP000321533"/>
    </source>
</evidence>
<dbReference type="OrthoDB" id="9790710at2"/>
<organism evidence="3 4">
    <name type="scientific">Panacibacter ginsenosidivorans</name>
    <dbReference type="NCBI Taxonomy" id="1813871"/>
    <lineage>
        <taxon>Bacteria</taxon>
        <taxon>Pseudomonadati</taxon>
        <taxon>Bacteroidota</taxon>
        <taxon>Chitinophagia</taxon>
        <taxon>Chitinophagales</taxon>
        <taxon>Chitinophagaceae</taxon>
        <taxon>Panacibacter</taxon>
    </lineage>
</organism>
<dbReference type="PANTHER" id="PTHR12526">
    <property type="entry name" value="GLYCOSYLTRANSFERASE"/>
    <property type="match status" value="1"/>
</dbReference>
<dbReference type="RefSeq" id="WP_147189623.1">
    <property type="nucleotide sequence ID" value="NZ_CP042435.1"/>
</dbReference>
<dbReference type="Proteomes" id="UP000321533">
    <property type="component" value="Chromosome"/>
</dbReference>
<evidence type="ECO:0000259" key="1">
    <source>
        <dbReference type="Pfam" id="PF00534"/>
    </source>
</evidence>
<dbReference type="AlphaFoldDB" id="A0A5B8VAU1"/>
<accession>A0A5B8VAU1</accession>
<dbReference type="InterPro" id="IPR028098">
    <property type="entry name" value="Glyco_trans_4-like_N"/>
</dbReference>
<dbReference type="InterPro" id="IPR001296">
    <property type="entry name" value="Glyco_trans_1"/>
</dbReference>
<dbReference type="GO" id="GO:0016757">
    <property type="term" value="F:glycosyltransferase activity"/>
    <property type="evidence" value="ECO:0007669"/>
    <property type="project" value="InterPro"/>
</dbReference>
<dbReference type="KEGG" id="pgin:FRZ67_11095"/>
<feature type="domain" description="Glycosyltransferase subfamily 4-like N-terminal" evidence="2">
    <location>
        <begin position="20"/>
        <end position="170"/>
    </location>
</feature>
<dbReference type="SUPFAM" id="SSF53756">
    <property type="entry name" value="UDP-Glycosyltransferase/glycogen phosphorylase"/>
    <property type="match status" value="1"/>
</dbReference>
<dbReference type="Pfam" id="PF00534">
    <property type="entry name" value="Glycos_transf_1"/>
    <property type="match status" value="1"/>
</dbReference>
<keyword evidence="4" id="KW-1185">Reference proteome</keyword>
<feature type="domain" description="Glycosyl transferase family 1" evidence="1">
    <location>
        <begin position="178"/>
        <end position="331"/>
    </location>
</feature>
<protein>
    <submittedName>
        <fullName evidence="3">Glycosyltransferase family 4 protein</fullName>
    </submittedName>
</protein>
<reference evidence="3 4" key="1">
    <citation type="journal article" date="2016" name="Int. J. Syst. Evol. Microbiol.">
        <title>Panacibacter ginsenosidivorans gen. nov., sp. nov., with ginsenoside converting activity isolated from soil of a ginseng field.</title>
        <authorList>
            <person name="Siddiqi M.Z."/>
            <person name="Muhammad Shafi S."/>
            <person name="Choi K.D."/>
            <person name="Im W.T."/>
        </authorList>
    </citation>
    <scope>NUCLEOTIDE SEQUENCE [LARGE SCALE GENOMIC DNA]</scope>
    <source>
        <strain evidence="3 4">Gsoil1550</strain>
    </source>
</reference>
<name>A0A5B8VAU1_9BACT</name>
<evidence type="ECO:0000259" key="2">
    <source>
        <dbReference type="Pfam" id="PF13439"/>
    </source>
</evidence>
<dbReference type="Gene3D" id="3.40.50.2000">
    <property type="entry name" value="Glycogen Phosphorylase B"/>
    <property type="match status" value="2"/>
</dbReference>
<dbReference type="EMBL" id="CP042435">
    <property type="protein sequence ID" value="QEC67816.1"/>
    <property type="molecule type" value="Genomic_DNA"/>
</dbReference>
<dbReference type="CDD" id="cd03801">
    <property type="entry name" value="GT4_PimA-like"/>
    <property type="match status" value="1"/>
</dbReference>
<gene>
    <name evidence="3" type="ORF">FRZ67_11095</name>
</gene>
<keyword evidence="3" id="KW-0808">Transferase</keyword>
<proteinExistence type="predicted"/>